<name>A0A4Z2IXX0_9TELE</name>
<sequence length="65" mass="7879">MPDWSESWVNSQLPTRMHTIQFYREMYFTEAARPRMDSILQFVFTNLRNRPLNRDGIERDSIISL</sequence>
<evidence type="ECO:0000313" key="1">
    <source>
        <dbReference type="EMBL" id="TNN82611.1"/>
    </source>
</evidence>
<accession>A0A4Z2IXX0</accession>
<organism evidence="1 2">
    <name type="scientific">Liparis tanakae</name>
    <name type="common">Tanaka's snailfish</name>
    <dbReference type="NCBI Taxonomy" id="230148"/>
    <lineage>
        <taxon>Eukaryota</taxon>
        <taxon>Metazoa</taxon>
        <taxon>Chordata</taxon>
        <taxon>Craniata</taxon>
        <taxon>Vertebrata</taxon>
        <taxon>Euteleostomi</taxon>
        <taxon>Actinopterygii</taxon>
        <taxon>Neopterygii</taxon>
        <taxon>Teleostei</taxon>
        <taxon>Neoteleostei</taxon>
        <taxon>Acanthomorphata</taxon>
        <taxon>Eupercaria</taxon>
        <taxon>Perciformes</taxon>
        <taxon>Cottioidei</taxon>
        <taxon>Cottales</taxon>
        <taxon>Liparidae</taxon>
        <taxon>Liparis</taxon>
    </lineage>
</organism>
<gene>
    <name evidence="1" type="ORF">EYF80_007129</name>
</gene>
<dbReference type="EMBL" id="SRLO01000038">
    <property type="protein sequence ID" value="TNN82611.1"/>
    <property type="molecule type" value="Genomic_DNA"/>
</dbReference>
<protein>
    <submittedName>
        <fullName evidence="1">Uncharacterized protein</fullName>
    </submittedName>
</protein>
<proteinExistence type="predicted"/>
<evidence type="ECO:0000313" key="2">
    <source>
        <dbReference type="Proteomes" id="UP000314294"/>
    </source>
</evidence>
<dbReference type="AlphaFoldDB" id="A0A4Z2IXX0"/>
<keyword evidence="2" id="KW-1185">Reference proteome</keyword>
<reference evidence="1 2" key="1">
    <citation type="submission" date="2019-03" db="EMBL/GenBank/DDBJ databases">
        <title>First draft genome of Liparis tanakae, snailfish: a comprehensive survey of snailfish specific genes.</title>
        <authorList>
            <person name="Kim W."/>
            <person name="Song I."/>
            <person name="Jeong J.-H."/>
            <person name="Kim D."/>
            <person name="Kim S."/>
            <person name="Ryu S."/>
            <person name="Song J.Y."/>
            <person name="Lee S.K."/>
        </authorList>
    </citation>
    <scope>NUCLEOTIDE SEQUENCE [LARGE SCALE GENOMIC DNA]</scope>
    <source>
        <tissue evidence="1">Muscle</tissue>
    </source>
</reference>
<dbReference type="Proteomes" id="UP000314294">
    <property type="component" value="Unassembled WGS sequence"/>
</dbReference>
<comment type="caution">
    <text evidence="1">The sequence shown here is derived from an EMBL/GenBank/DDBJ whole genome shotgun (WGS) entry which is preliminary data.</text>
</comment>